<dbReference type="InterPro" id="IPR008949">
    <property type="entry name" value="Isoprenoid_synthase_dom_sf"/>
</dbReference>
<dbReference type="Pfam" id="PF19086">
    <property type="entry name" value="Terpene_syn_C_2"/>
    <property type="match status" value="1"/>
</dbReference>
<dbReference type="SUPFAM" id="SSF48576">
    <property type="entry name" value="Terpenoid synthases"/>
    <property type="match status" value="1"/>
</dbReference>
<evidence type="ECO:0000313" key="2">
    <source>
        <dbReference type="Proteomes" id="UP000037505"/>
    </source>
</evidence>
<dbReference type="EMBL" id="JNOM01000029">
    <property type="protein sequence ID" value="KNG89558.1"/>
    <property type="molecule type" value="Genomic_DNA"/>
</dbReference>
<gene>
    <name evidence="1" type="ORF">ANOM_001915</name>
</gene>
<proteinExistence type="predicted"/>
<sequence>MVQCLTSPASVPDLRPRDFHYTRYHHWPTISKLHNSFLELTLHTQTLIDQQLRLLDSAKVLVTPPYHASIMAMPPKKRCHAYYHKGSFGKMGGSLIYSDWPCCYRRLSVGSTITLSLFSSVVDTSHTPLRNMETHIDAHSQLIKCLRAQPVSVPNLLPIFSSWPGAVNPHWRALVPVINARIDSLFPEPVKATKLKRCDFAHLAATRWPLAGFKELYILAFLSLWLVTWDDQIDDDTKDSLSNNFEAAEQYRRETLYFVAQCLDLDLTEGLPRSYKDSIFVPDDPIVQSFDVIGEALRDAYTYEQRHGFLKEMSLFLVTSHMEQKAKLEGQIPSPEVYWRVRMGTSAVGVICAVNEYSLRSVIPRAIMEDYDMRAIWNEVNVIVSIVNDIYSLKKEMAQDSIYSLIPILCMSLGSPQAAIDNAIRSLIQSVGRFNVAANRLMDGIEEEDRFSLSLGVKRDVEDFIRSCQFNCTGSLYWT</sequence>
<dbReference type="Gene3D" id="1.10.600.10">
    <property type="entry name" value="Farnesyl Diphosphate Synthase"/>
    <property type="match status" value="1"/>
</dbReference>
<evidence type="ECO:0008006" key="3">
    <source>
        <dbReference type="Google" id="ProtNLM"/>
    </source>
</evidence>
<dbReference type="RefSeq" id="XP_015410481.1">
    <property type="nucleotide sequence ID" value="XM_015547172.1"/>
</dbReference>
<keyword evidence="2" id="KW-1185">Reference proteome</keyword>
<dbReference type="OrthoDB" id="2861623at2759"/>
<name>A0A0L1JDR8_ASPN3</name>
<dbReference type="AlphaFoldDB" id="A0A0L1JDR8"/>
<comment type="caution">
    <text evidence="1">The sequence shown here is derived from an EMBL/GenBank/DDBJ whole genome shotgun (WGS) entry which is preliminary data.</text>
</comment>
<organism evidence="1 2">
    <name type="scientific">Aspergillus nomiae NRRL (strain ATCC 15546 / NRRL 13137 / CBS 260.88 / M93)</name>
    <dbReference type="NCBI Taxonomy" id="1509407"/>
    <lineage>
        <taxon>Eukaryota</taxon>
        <taxon>Fungi</taxon>
        <taxon>Dikarya</taxon>
        <taxon>Ascomycota</taxon>
        <taxon>Pezizomycotina</taxon>
        <taxon>Eurotiomycetes</taxon>
        <taxon>Eurotiomycetidae</taxon>
        <taxon>Eurotiales</taxon>
        <taxon>Aspergillaceae</taxon>
        <taxon>Aspergillus</taxon>
        <taxon>Aspergillus subgen. Circumdati</taxon>
    </lineage>
</organism>
<dbReference type="STRING" id="1509407.A0A0L1JDR8"/>
<dbReference type="Proteomes" id="UP000037505">
    <property type="component" value="Unassembled WGS sequence"/>
</dbReference>
<accession>A0A0L1JDR8</accession>
<reference evidence="1 2" key="1">
    <citation type="submission" date="2014-06" db="EMBL/GenBank/DDBJ databases">
        <title>The Genome of the Aflatoxigenic Filamentous Fungus Aspergillus nomius.</title>
        <authorList>
            <person name="Moore M.G."/>
            <person name="Shannon B.M."/>
            <person name="Brian M.M."/>
        </authorList>
    </citation>
    <scope>NUCLEOTIDE SEQUENCE [LARGE SCALE GENOMIC DNA]</scope>
    <source>
        <strain evidence="1 2">NRRL 13137</strain>
    </source>
</reference>
<evidence type="ECO:0000313" key="1">
    <source>
        <dbReference type="EMBL" id="KNG89558.1"/>
    </source>
</evidence>
<dbReference type="GeneID" id="26803719"/>
<protein>
    <recommendedName>
        <fullName evidence="3">Terpene synthase</fullName>
    </recommendedName>
</protein>